<feature type="signal peptide" evidence="2">
    <location>
        <begin position="1"/>
        <end position="16"/>
    </location>
</feature>
<dbReference type="Proteomes" id="UP000054359">
    <property type="component" value="Unassembled WGS sequence"/>
</dbReference>
<sequence length="191" mass="21970">MMKILLLLLLVGYVTANSPDAVLQSATDDILQHFVLGMEDSSPLHRVLGVEQDDDVQRLENDIKEELARHLRDVFEKAFKKVEEAMKDGRKINTEALEKLHELRKKMKELNIDDDEVTEKNLEQLKEQVSETLRKILEKMGILDKRSLEDPMDAVFGELNLRALFIKLKNMILEHLNVKSIKEALAKIVGQ</sequence>
<reference evidence="3 4" key="1">
    <citation type="submission" date="2013-11" db="EMBL/GenBank/DDBJ databases">
        <title>Genome sequencing of Stegodyphus mimosarum.</title>
        <authorList>
            <person name="Bechsgaard J."/>
        </authorList>
    </citation>
    <scope>NUCLEOTIDE SEQUENCE [LARGE SCALE GENOMIC DNA]</scope>
</reference>
<keyword evidence="2" id="KW-0732">Signal</keyword>
<feature type="coiled-coil region" evidence="1">
    <location>
        <begin position="93"/>
        <end position="139"/>
    </location>
</feature>
<gene>
    <name evidence="3" type="ORF">X975_05405</name>
</gene>
<evidence type="ECO:0000256" key="1">
    <source>
        <dbReference type="SAM" id="Coils"/>
    </source>
</evidence>
<feature type="non-terminal residue" evidence="3">
    <location>
        <position position="191"/>
    </location>
</feature>
<feature type="chain" id="PRO_5001829536" evidence="2">
    <location>
        <begin position="17"/>
        <end position="191"/>
    </location>
</feature>
<proteinExistence type="predicted"/>
<accession>A0A087TC73</accession>
<protein>
    <submittedName>
        <fullName evidence="3">Uncharacterized protein</fullName>
    </submittedName>
</protein>
<keyword evidence="4" id="KW-1185">Reference proteome</keyword>
<keyword evidence="1" id="KW-0175">Coiled coil</keyword>
<evidence type="ECO:0000313" key="4">
    <source>
        <dbReference type="Proteomes" id="UP000054359"/>
    </source>
</evidence>
<organism evidence="3 4">
    <name type="scientific">Stegodyphus mimosarum</name>
    <name type="common">African social velvet spider</name>
    <dbReference type="NCBI Taxonomy" id="407821"/>
    <lineage>
        <taxon>Eukaryota</taxon>
        <taxon>Metazoa</taxon>
        <taxon>Ecdysozoa</taxon>
        <taxon>Arthropoda</taxon>
        <taxon>Chelicerata</taxon>
        <taxon>Arachnida</taxon>
        <taxon>Araneae</taxon>
        <taxon>Araneomorphae</taxon>
        <taxon>Entelegynae</taxon>
        <taxon>Eresoidea</taxon>
        <taxon>Eresidae</taxon>
        <taxon>Stegodyphus</taxon>
    </lineage>
</organism>
<name>A0A087TC73_STEMI</name>
<dbReference type="EMBL" id="KK114556">
    <property type="protein sequence ID" value="KFM62712.1"/>
    <property type="molecule type" value="Genomic_DNA"/>
</dbReference>
<dbReference type="OrthoDB" id="6430689at2759"/>
<evidence type="ECO:0000256" key="2">
    <source>
        <dbReference type="SAM" id="SignalP"/>
    </source>
</evidence>
<dbReference type="AlphaFoldDB" id="A0A087TC73"/>
<evidence type="ECO:0000313" key="3">
    <source>
        <dbReference type="EMBL" id="KFM62712.1"/>
    </source>
</evidence>